<protein>
    <recommendedName>
        <fullName evidence="4">Lipoprotein</fullName>
    </recommendedName>
</protein>
<proteinExistence type="predicted"/>
<evidence type="ECO:0000313" key="3">
    <source>
        <dbReference type="Proteomes" id="UP000245166"/>
    </source>
</evidence>
<evidence type="ECO:0000256" key="1">
    <source>
        <dbReference type="SAM" id="SignalP"/>
    </source>
</evidence>
<organism evidence="2 3">
    <name type="scientific">Serinibacter arcticus</name>
    <dbReference type="NCBI Taxonomy" id="1655435"/>
    <lineage>
        <taxon>Bacteria</taxon>
        <taxon>Bacillati</taxon>
        <taxon>Actinomycetota</taxon>
        <taxon>Actinomycetes</taxon>
        <taxon>Micrococcales</taxon>
        <taxon>Beutenbergiaceae</taxon>
        <taxon>Serinibacter</taxon>
    </lineage>
</organism>
<reference evidence="2 3" key="1">
    <citation type="submission" date="2018-03" db="EMBL/GenBank/DDBJ databases">
        <title>Genome assembly of novel Miniimonas species PCH200.</title>
        <authorList>
            <person name="Thakur V."/>
            <person name="Kumar V."/>
            <person name="Singh D."/>
        </authorList>
    </citation>
    <scope>NUCLEOTIDE SEQUENCE [LARGE SCALE GENOMIC DNA]</scope>
    <source>
        <strain evidence="2 3">PCH200</strain>
    </source>
</reference>
<dbReference type="RefSeq" id="WP_109229989.1">
    <property type="nucleotide sequence ID" value="NZ_PYHR01000002.1"/>
</dbReference>
<gene>
    <name evidence="2" type="ORF">C8046_14105</name>
</gene>
<dbReference type="Proteomes" id="UP000245166">
    <property type="component" value="Unassembled WGS sequence"/>
</dbReference>
<evidence type="ECO:0008006" key="4">
    <source>
        <dbReference type="Google" id="ProtNLM"/>
    </source>
</evidence>
<keyword evidence="3" id="KW-1185">Reference proteome</keyword>
<name>A0A2U1ZXA4_9MICO</name>
<dbReference type="EMBL" id="PYHR01000002">
    <property type="protein sequence ID" value="PWD51609.1"/>
    <property type="molecule type" value="Genomic_DNA"/>
</dbReference>
<evidence type="ECO:0000313" key="2">
    <source>
        <dbReference type="EMBL" id="PWD51609.1"/>
    </source>
</evidence>
<accession>A0A2U1ZXA4</accession>
<dbReference type="AlphaFoldDB" id="A0A2U1ZXA4"/>
<keyword evidence="1" id="KW-0732">Signal</keyword>
<dbReference type="PROSITE" id="PS51257">
    <property type="entry name" value="PROKAR_LIPOPROTEIN"/>
    <property type="match status" value="1"/>
</dbReference>
<feature type="signal peptide" evidence="1">
    <location>
        <begin position="1"/>
        <end position="22"/>
    </location>
</feature>
<sequence length="168" mass="17323">MGRTARATATAGLVAAATLALGGCSAVPGGVVGLTVDDAGRVLALLAPCDGETIGGEVDDVVLTRLIPGERGSDAWDRISHETNLDLVSDGAPIEVVVEAELEPGESYYVHALGPSLPWSPGDQLERVDLDTEIVAGLTPGEVVTGLAAPRDLLTREEFDRTACEHPS</sequence>
<comment type="caution">
    <text evidence="2">The sequence shown here is derived from an EMBL/GenBank/DDBJ whole genome shotgun (WGS) entry which is preliminary data.</text>
</comment>
<feature type="chain" id="PRO_5039035555" description="Lipoprotein" evidence="1">
    <location>
        <begin position="23"/>
        <end position="168"/>
    </location>
</feature>